<proteinExistence type="predicted"/>
<evidence type="ECO:0000313" key="3">
    <source>
        <dbReference type="Proteomes" id="UP001283361"/>
    </source>
</evidence>
<sequence length="122" mass="13991">MSHFCRHLSCWRPYLVSLLSLFQLLKPVPCLTSVVISVMETIPCFTSVVVSDVGDYTMCNFCRHLNCWRPYHVSLLSSPQMLETIPCLTSVVILDVGDHTMSHFCCHLRYWRPCHVSLLSLS</sequence>
<evidence type="ECO:0000313" key="2">
    <source>
        <dbReference type="EMBL" id="KAK3762964.1"/>
    </source>
</evidence>
<gene>
    <name evidence="2" type="ORF">RRG08_065275</name>
</gene>
<name>A0AAE0Z4Z1_9GAST</name>
<dbReference type="AlphaFoldDB" id="A0AAE0Z4Z1"/>
<feature type="chain" id="PRO_5042182967" description="Secreted protein" evidence="1">
    <location>
        <begin position="31"/>
        <end position="122"/>
    </location>
</feature>
<feature type="signal peptide" evidence="1">
    <location>
        <begin position="1"/>
        <end position="30"/>
    </location>
</feature>
<keyword evidence="3" id="KW-1185">Reference proteome</keyword>
<dbReference type="EMBL" id="JAWDGP010004624">
    <property type="protein sequence ID" value="KAK3762964.1"/>
    <property type="molecule type" value="Genomic_DNA"/>
</dbReference>
<reference evidence="2" key="1">
    <citation type="journal article" date="2023" name="G3 (Bethesda)">
        <title>A reference genome for the long-term kleptoplast-retaining sea slug Elysia crispata morphotype clarki.</title>
        <authorList>
            <person name="Eastman K.E."/>
            <person name="Pendleton A.L."/>
            <person name="Shaikh M.A."/>
            <person name="Suttiyut T."/>
            <person name="Ogas R."/>
            <person name="Tomko P."/>
            <person name="Gavelis G."/>
            <person name="Widhalm J.R."/>
            <person name="Wisecaver J.H."/>
        </authorList>
    </citation>
    <scope>NUCLEOTIDE SEQUENCE</scope>
    <source>
        <strain evidence="2">ECLA1</strain>
    </source>
</reference>
<organism evidence="2 3">
    <name type="scientific">Elysia crispata</name>
    <name type="common">lettuce slug</name>
    <dbReference type="NCBI Taxonomy" id="231223"/>
    <lineage>
        <taxon>Eukaryota</taxon>
        <taxon>Metazoa</taxon>
        <taxon>Spiralia</taxon>
        <taxon>Lophotrochozoa</taxon>
        <taxon>Mollusca</taxon>
        <taxon>Gastropoda</taxon>
        <taxon>Heterobranchia</taxon>
        <taxon>Euthyneura</taxon>
        <taxon>Panpulmonata</taxon>
        <taxon>Sacoglossa</taxon>
        <taxon>Placobranchoidea</taxon>
        <taxon>Plakobranchidae</taxon>
        <taxon>Elysia</taxon>
    </lineage>
</organism>
<accession>A0AAE0Z4Z1</accession>
<evidence type="ECO:0008006" key="4">
    <source>
        <dbReference type="Google" id="ProtNLM"/>
    </source>
</evidence>
<protein>
    <recommendedName>
        <fullName evidence="4">Secreted protein</fullName>
    </recommendedName>
</protein>
<evidence type="ECO:0000256" key="1">
    <source>
        <dbReference type="SAM" id="SignalP"/>
    </source>
</evidence>
<dbReference type="Proteomes" id="UP001283361">
    <property type="component" value="Unassembled WGS sequence"/>
</dbReference>
<comment type="caution">
    <text evidence="2">The sequence shown here is derived from an EMBL/GenBank/DDBJ whole genome shotgun (WGS) entry which is preliminary data.</text>
</comment>
<keyword evidence="1" id="KW-0732">Signal</keyword>